<protein>
    <submittedName>
        <fullName evidence="2">ATP-binding protein</fullName>
    </submittedName>
</protein>
<organism evidence="2 3">
    <name type="scientific">Fusicatenibacter faecihominis</name>
    <dbReference type="NCBI Taxonomy" id="2881276"/>
    <lineage>
        <taxon>Bacteria</taxon>
        <taxon>Bacillati</taxon>
        <taxon>Bacillota</taxon>
        <taxon>Clostridia</taxon>
        <taxon>Lachnospirales</taxon>
        <taxon>Lachnospiraceae</taxon>
        <taxon>Fusicatenibacter</taxon>
    </lineage>
</organism>
<dbReference type="Pfam" id="PF14501">
    <property type="entry name" value="HATPase_c_5"/>
    <property type="match status" value="1"/>
</dbReference>
<dbReference type="InterPro" id="IPR036890">
    <property type="entry name" value="HATPase_C_sf"/>
</dbReference>
<sequence length="172" mass="19750">MEEGENQEVKEIMEHLGVRIQSLQKGVYCEHPILNSILCERKFLAESKNISYKITLGNDLRLDFLEELDMISIVGNLLDNALEAAEKTKDGRYVECRMYMGNEEHFLVMEFCNGYVVPLLKDKDRYISTKRDADSHGIGLHTVGKLVKKYAGIMRVEVGEQEFSVKLIFTIK</sequence>
<keyword evidence="2" id="KW-0547">Nucleotide-binding</keyword>
<dbReference type="GO" id="GO:0042802">
    <property type="term" value="F:identical protein binding"/>
    <property type="evidence" value="ECO:0007669"/>
    <property type="project" value="TreeGrafter"/>
</dbReference>
<dbReference type="AlphaFoldDB" id="A0AAE3J7G2"/>
<dbReference type="RefSeq" id="WP_227615895.1">
    <property type="nucleotide sequence ID" value="NZ_JAJEPR010000030.1"/>
</dbReference>
<dbReference type="Proteomes" id="UP001197875">
    <property type="component" value="Unassembled WGS sequence"/>
</dbReference>
<dbReference type="InterPro" id="IPR032834">
    <property type="entry name" value="NatK-like_C"/>
</dbReference>
<keyword evidence="2" id="KW-0067">ATP-binding</keyword>
<dbReference type="Gene3D" id="3.30.565.10">
    <property type="entry name" value="Histidine kinase-like ATPase, C-terminal domain"/>
    <property type="match status" value="1"/>
</dbReference>
<dbReference type="GO" id="GO:0005524">
    <property type="term" value="F:ATP binding"/>
    <property type="evidence" value="ECO:0007669"/>
    <property type="project" value="UniProtKB-KW"/>
</dbReference>
<dbReference type="EMBL" id="JAJEPR010000030">
    <property type="protein sequence ID" value="MCC2190842.1"/>
    <property type="molecule type" value="Genomic_DNA"/>
</dbReference>
<reference evidence="2 3" key="1">
    <citation type="submission" date="2021-10" db="EMBL/GenBank/DDBJ databases">
        <title>Anaerobic single-cell dispensing facilitates the cultivation of human gut bacteria.</title>
        <authorList>
            <person name="Afrizal A."/>
        </authorList>
    </citation>
    <scope>NUCLEOTIDE SEQUENCE [LARGE SCALE GENOMIC DNA]</scope>
    <source>
        <strain evidence="2 3">CLA-AA-H277</strain>
    </source>
</reference>
<evidence type="ECO:0000313" key="2">
    <source>
        <dbReference type="EMBL" id="MCC2190842.1"/>
    </source>
</evidence>
<dbReference type="PANTHER" id="PTHR40448:SF1">
    <property type="entry name" value="TWO-COMPONENT SENSOR HISTIDINE KINASE"/>
    <property type="match status" value="1"/>
</dbReference>
<evidence type="ECO:0000313" key="3">
    <source>
        <dbReference type="Proteomes" id="UP001197875"/>
    </source>
</evidence>
<gene>
    <name evidence="2" type="ORF">LKD71_13710</name>
</gene>
<name>A0AAE3J7G2_9FIRM</name>
<dbReference type="CDD" id="cd16935">
    <property type="entry name" value="HATPase_AgrC-ComD-like"/>
    <property type="match status" value="1"/>
</dbReference>
<proteinExistence type="predicted"/>
<accession>A0AAE3J7G2</accession>
<comment type="caution">
    <text evidence="2">The sequence shown here is derived from an EMBL/GenBank/DDBJ whole genome shotgun (WGS) entry which is preliminary data.</text>
</comment>
<keyword evidence="3" id="KW-1185">Reference proteome</keyword>
<evidence type="ECO:0000259" key="1">
    <source>
        <dbReference type="Pfam" id="PF14501"/>
    </source>
</evidence>
<dbReference type="PANTHER" id="PTHR40448">
    <property type="entry name" value="TWO-COMPONENT SENSOR HISTIDINE KINASE"/>
    <property type="match status" value="1"/>
</dbReference>
<dbReference type="SUPFAM" id="SSF55874">
    <property type="entry name" value="ATPase domain of HSP90 chaperone/DNA topoisomerase II/histidine kinase"/>
    <property type="match status" value="1"/>
</dbReference>
<feature type="domain" description="Sensor histidine kinase NatK-like C-terminal" evidence="1">
    <location>
        <begin position="66"/>
        <end position="169"/>
    </location>
</feature>